<dbReference type="Proteomes" id="UP000332933">
    <property type="component" value="Unassembled WGS sequence"/>
</dbReference>
<organism evidence="4 5">
    <name type="scientific">Aphanomyces stellatus</name>
    <dbReference type="NCBI Taxonomy" id="120398"/>
    <lineage>
        <taxon>Eukaryota</taxon>
        <taxon>Sar</taxon>
        <taxon>Stramenopiles</taxon>
        <taxon>Oomycota</taxon>
        <taxon>Saprolegniomycetes</taxon>
        <taxon>Saprolegniales</taxon>
        <taxon>Verrucalvaceae</taxon>
        <taxon>Aphanomyces</taxon>
    </lineage>
</organism>
<evidence type="ECO:0000259" key="2">
    <source>
        <dbReference type="Pfam" id="PF07699"/>
    </source>
</evidence>
<feature type="signal peptide" evidence="1">
    <location>
        <begin position="1"/>
        <end position="18"/>
    </location>
</feature>
<reference evidence="4 5" key="1">
    <citation type="submission" date="2019-03" db="EMBL/GenBank/DDBJ databases">
        <authorList>
            <person name="Gaulin E."/>
            <person name="Dumas B."/>
        </authorList>
    </citation>
    <scope>NUCLEOTIDE SEQUENCE [LARGE SCALE GENOMIC DNA]</scope>
    <source>
        <strain evidence="4">CBS 568.67</strain>
    </source>
</reference>
<dbReference type="EMBL" id="VJMH01007015">
    <property type="protein sequence ID" value="KAF0686125.1"/>
    <property type="molecule type" value="Genomic_DNA"/>
</dbReference>
<evidence type="ECO:0000256" key="1">
    <source>
        <dbReference type="SAM" id="SignalP"/>
    </source>
</evidence>
<feature type="domain" description="Tyrosine-protein kinase ephrin type A/B receptor-like" evidence="2">
    <location>
        <begin position="39"/>
        <end position="73"/>
    </location>
</feature>
<dbReference type="SMART" id="SM01411">
    <property type="entry name" value="Ephrin_rec_like"/>
    <property type="match status" value="1"/>
</dbReference>
<gene>
    <name evidence="4" type="primary">Aste57867_22090</name>
    <name evidence="3" type="ORF">As57867_022021</name>
    <name evidence="4" type="ORF">ASTE57867_22090</name>
</gene>
<feature type="chain" id="PRO_5033437636" evidence="1">
    <location>
        <begin position="19"/>
        <end position="108"/>
    </location>
</feature>
<dbReference type="Gene3D" id="2.10.50.10">
    <property type="entry name" value="Tumor Necrosis Factor Receptor, subunit A, domain 2"/>
    <property type="match status" value="1"/>
</dbReference>
<proteinExistence type="predicted"/>
<dbReference type="Pfam" id="PF07699">
    <property type="entry name" value="Ephrin_rec_like"/>
    <property type="match status" value="1"/>
</dbReference>
<keyword evidence="1" id="KW-0732">Signal</keyword>
<keyword evidence="5" id="KW-1185">Reference proteome</keyword>
<evidence type="ECO:0000313" key="5">
    <source>
        <dbReference type="Proteomes" id="UP000332933"/>
    </source>
</evidence>
<evidence type="ECO:0000313" key="4">
    <source>
        <dbReference type="EMBL" id="VFT98758.1"/>
    </source>
</evidence>
<sequence length="108" mass="10876">MRATLVLTFAALVATAHGYTDCPAGQIPDRDQYKDSLTGTFSVGGQPYATKCPEGTFSDVAGASTCVMCPPGPSASSGSTACTLCNPGTFSTGLLQLDVLGGGWCDGC</sequence>
<evidence type="ECO:0000313" key="3">
    <source>
        <dbReference type="EMBL" id="KAF0686125.1"/>
    </source>
</evidence>
<dbReference type="SUPFAM" id="SSF57184">
    <property type="entry name" value="Growth factor receptor domain"/>
    <property type="match status" value="1"/>
</dbReference>
<dbReference type="InterPro" id="IPR011641">
    <property type="entry name" value="Tyr-kin_ephrin_A/B_rcpt-like"/>
</dbReference>
<reference evidence="3" key="2">
    <citation type="submission" date="2019-06" db="EMBL/GenBank/DDBJ databases">
        <title>Genomics analysis of Aphanomyces spp. identifies a new class of oomycete effector associated with host adaptation.</title>
        <authorList>
            <person name="Gaulin E."/>
        </authorList>
    </citation>
    <scope>NUCLEOTIDE SEQUENCE</scope>
    <source>
        <strain evidence="3">CBS 578.67</strain>
    </source>
</reference>
<name>A0A485LJA8_9STRA</name>
<dbReference type="EMBL" id="CAADRA010007041">
    <property type="protein sequence ID" value="VFT98758.1"/>
    <property type="molecule type" value="Genomic_DNA"/>
</dbReference>
<dbReference type="AlphaFoldDB" id="A0A485LJA8"/>
<protein>
    <submittedName>
        <fullName evidence="4">Aste57867_22090 protein</fullName>
    </submittedName>
</protein>
<dbReference type="InterPro" id="IPR009030">
    <property type="entry name" value="Growth_fac_rcpt_cys_sf"/>
</dbReference>
<accession>A0A485LJA8</accession>